<feature type="region of interest" description="Disordered" evidence="1">
    <location>
        <begin position="1"/>
        <end position="27"/>
    </location>
</feature>
<dbReference type="HOGENOM" id="CLU_2429400_0_0_1"/>
<sequence>MSGPHGYSKSAATPHGPGDSGCPQSQATVGIYAEKLDKADDFGGPSGDKNAECEPMLDMEAGPPIILDIQSNDLQEITAAEQTADIELFDK</sequence>
<dbReference type="OMA" id="GDKNAEC"/>
<dbReference type="AlphaFoldDB" id="B4HDE9"/>
<gene>
    <name evidence="2" type="primary">Dper\GL22357</name>
    <name evidence="2" type="ORF">Dper_GL22357</name>
</gene>
<keyword evidence="3" id="KW-1185">Reference proteome</keyword>
<reference evidence="2 3" key="1">
    <citation type="journal article" date="2007" name="Nature">
        <title>Evolution of genes and genomes on the Drosophila phylogeny.</title>
        <authorList>
            <consortium name="Drosophila 12 Genomes Consortium"/>
            <person name="Clark A.G."/>
            <person name="Eisen M.B."/>
            <person name="Smith D.R."/>
            <person name="Bergman C.M."/>
            <person name="Oliver B."/>
            <person name="Markow T.A."/>
            <person name="Kaufman T.C."/>
            <person name="Kellis M."/>
            <person name="Gelbart W."/>
            <person name="Iyer V.N."/>
            <person name="Pollard D.A."/>
            <person name="Sackton T.B."/>
            <person name="Larracuente A.M."/>
            <person name="Singh N.D."/>
            <person name="Abad J.P."/>
            <person name="Abt D.N."/>
            <person name="Adryan B."/>
            <person name="Aguade M."/>
            <person name="Akashi H."/>
            <person name="Anderson W.W."/>
            <person name="Aquadro C.F."/>
            <person name="Ardell D.H."/>
            <person name="Arguello R."/>
            <person name="Artieri C.G."/>
            <person name="Barbash D.A."/>
            <person name="Barker D."/>
            <person name="Barsanti P."/>
            <person name="Batterham P."/>
            <person name="Batzoglou S."/>
            <person name="Begun D."/>
            <person name="Bhutkar A."/>
            <person name="Blanco E."/>
            <person name="Bosak S.A."/>
            <person name="Bradley R.K."/>
            <person name="Brand A.D."/>
            <person name="Brent M.R."/>
            <person name="Brooks A.N."/>
            <person name="Brown R.H."/>
            <person name="Butlin R.K."/>
            <person name="Caggese C."/>
            <person name="Calvi B.R."/>
            <person name="Bernardo de Carvalho A."/>
            <person name="Caspi A."/>
            <person name="Castrezana S."/>
            <person name="Celniker S.E."/>
            <person name="Chang J.L."/>
            <person name="Chapple C."/>
            <person name="Chatterji S."/>
            <person name="Chinwalla A."/>
            <person name="Civetta A."/>
            <person name="Clifton S.W."/>
            <person name="Comeron J.M."/>
            <person name="Costello J.C."/>
            <person name="Coyne J.A."/>
            <person name="Daub J."/>
            <person name="David R.G."/>
            <person name="Delcher A.L."/>
            <person name="Delehaunty K."/>
            <person name="Do C.B."/>
            <person name="Ebling H."/>
            <person name="Edwards K."/>
            <person name="Eickbush T."/>
            <person name="Evans J.D."/>
            <person name="Filipski A."/>
            <person name="Findeiss S."/>
            <person name="Freyhult E."/>
            <person name="Fulton L."/>
            <person name="Fulton R."/>
            <person name="Garcia A.C."/>
            <person name="Gardiner A."/>
            <person name="Garfield D.A."/>
            <person name="Garvin B.E."/>
            <person name="Gibson G."/>
            <person name="Gilbert D."/>
            <person name="Gnerre S."/>
            <person name="Godfrey J."/>
            <person name="Good R."/>
            <person name="Gotea V."/>
            <person name="Gravely B."/>
            <person name="Greenberg A.J."/>
            <person name="Griffiths-Jones S."/>
            <person name="Gross S."/>
            <person name="Guigo R."/>
            <person name="Gustafson E.A."/>
            <person name="Haerty W."/>
            <person name="Hahn M.W."/>
            <person name="Halligan D.L."/>
            <person name="Halpern A.L."/>
            <person name="Halter G.M."/>
            <person name="Han M.V."/>
            <person name="Heger A."/>
            <person name="Hillier L."/>
            <person name="Hinrichs A.S."/>
            <person name="Holmes I."/>
            <person name="Hoskins R.A."/>
            <person name="Hubisz M.J."/>
            <person name="Hultmark D."/>
            <person name="Huntley M.A."/>
            <person name="Jaffe D.B."/>
            <person name="Jagadeeshan S."/>
            <person name="Jeck W.R."/>
            <person name="Johnson J."/>
            <person name="Jones C.D."/>
            <person name="Jordan W.C."/>
            <person name="Karpen G.H."/>
            <person name="Kataoka E."/>
            <person name="Keightley P.D."/>
            <person name="Kheradpour P."/>
            <person name="Kirkness E.F."/>
            <person name="Koerich L.B."/>
            <person name="Kristiansen K."/>
            <person name="Kudrna D."/>
            <person name="Kulathinal R.J."/>
            <person name="Kumar S."/>
            <person name="Kwok R."/>
            <person name="Lander E."/>
            <person name="Langley C.H."/>
            <person name="Lapoint R."/>
            <person name="Lazzaro B.P."/>
            <person name="Lee S.J."/>
            <person name="Levesque L."/>
            <person name="Li R."/>
            <person name="Lin C.F."/>
            <person name="Lin M.F."/>
            <person name="Lindblad-Toh K."/>
            <person name="Llopart A."/>
            <person name="Long M."/>
            <person name="Low L."/>
            <person name="Lozovsky E."/>
            <person name="Lu J."/>
            <person name="Luo M."/>
            <person name="Machado C.A."/>
            <person name="Makalowski W."/>
            <person name="Marzo M."/>
            <person name="Matsuda M."/>
            <person name="Matzkin L."/>
            <person name="McAllister B."/>
            <person name="McBride C.S."/>
            <person name="McKernan B."/>
            <person name="McKernan K."/>
            <person name="Mendez-Lago M."/>
            <person name="Minx P."/>
            <person name="Mollenhauer M.U."/>
            <person name="Montooth K."/>
            <person name="Mount S.M."/>
            <person name="Mu X."/>
            <person name="Myers E."/>
            <person name="Negre B."/>
            <person name="Newfeld S."/>
            <person name="Nielsen R."/>
            <person name="Noor M.A."/>
            <person name="O'Grady P."/>
            <person name="Pachter L."/>
            <person name="Papaceit M."/>
            <person name="Parisi M.J."/>
            <person name="Parisi M."/>
            <person name="Parts L."/>
            <person name="Pedersen J.S."/>
            <person name="Pesole G."/>
            <person name="Phillippy A.M."/>
            <person name="Ponting C.P."/>
            <person name="Pop M."/>
            <person name="Porcelli D."/>
            <person name="Powell J.R."/>
            <person name="Prohaska S."/>
            <person name="Pruitt K."/>
            <person name="Puig M."/>
            <person name="Quesneville H."/>
            <person name="Ram K.R."/>
            <person name="Rand D."/>
            <person name="Rasmussen M.D."/>
            <person name="Reed L.K."/>
            <person name="Reenan R."/>
            <person name="Reily A."/>
            <person name="Remington K.A."/>
            <person name="Rieger T.T."/>
            <person name="Ritchie M.G."/>
            <person name="Robin C."/>
            <person name="Rogers Y.H."/>
            <person name="Rohde C."/>
            <person name="Rozas J."/>
            <person name="Rubenfield M.J."/>
            <person name="Ruiz A."/>
            <person name="Russo S."/>
            <person name="Salzberg S.L."/>
            <person name="Sanchez-Gracia A."/>
            <person name="Saranga D.J."/>
            <person name="Sato H."/>
            <person name="Schaeffer S.W."/>
            <person name="Schatz M.C."/>
            <person name="Schlenke T."/>
            <person name="Schwartz R."/>
            <person name="Segarra C."/>
            <person name="Singh R.S."/>
            <person name="Sirot L."/>
            <person name="Sirota M."/>
            <person name="Sisneros N.B."/>
            <person name="Smith C.D."/>
            <person name="Smith T.F."/>
            <person name="Spieth J."/>
            <person name="Stage D.E."/>
            <person name="Stark A."/>
            <person name="Stephan W."/>
            <person name="Strausberg R.L."/>
            <person name="Strempel S."/>
            <person name="Sturgill D."/>
            <person name="Sutton G."/>
            <person name="Sutton G.G."/>
            <person name="Tao W."/>
            <person name="Teichmann S."/>
            <person name="Tobari Y.N."/>
            <person name="Tomimura Y."/>
            <person name="Tsolas J.M."/>
            <person name="Valente V.L."/>
            <person name="Venter E."/>
            <person name="Venter J.C."/>
            <person name="Vicario S."/>
            <person name="Vieira F.G."/>
            <person name="Vilella A.J."/>
            <person name="Villasante A."/>
            <person name="Walenz B."/>
            <person name="Wang J."/>
            <person name="Wasserman M."/>
            <person name="Watts T."/>
            <person name="Wilson D."/>
            <person name="Wilson R.K."/>
            <person name="Wing R.A."/>
            <person name="Wolfner M.F."/>
            <person name="Wong A."/>
            <person name="Wong G.K."/>
            <person name="Wu C.I."/>
            <person name="Wu G."/>
            <person name="Yamamoto D."/>
            <person name="Yang H.P."/>
            <person name="Yang S.P."/>
            <person name="Yorke J.A."/>
            <person name="Yoshida K."/>
            <person name="Zdobnov E."/>
            <person name="Zhang P."/>
            <person name="Zhang Y."/>
            <person name="Zimin A.V."/>
            <person name="Baldwin J."/>
            <person name="Abdouelleil A."/>
            <person name="Abdulkadir J."/>
            <person name="Abebe A."/>
            <person name="Abera B."/>
            <person name="Abreu J."/>
            <person name="Acer S.C."/>
            <person name="Aftuck L."/>
            <person name="Alexander A."/>
            <person name="An P."/>
            <person name="Anderson E."/>
            <person name="Anderson S."/>
            <person name="Arachi H."/>
            <person name="Azer M."/>
            <person name="Bachantsang P."/>
            <person name="Barry A."/>
            <person name="Bayul T."/>
            <person name="Berlin A."/>
            <person name="Bessette D."/>
            <person name="Bloom T."/>
            <person name="Blye J."/>
            <person name="Boguslavskiy L."/>
            <person name="Bonnet C."/>
            <person name="Boukhgalter B."/>
            <person name="Bourzgui I."/>
            <person name="Brown A."/>
            <person name="Cahill P."/>
            <person name="Channer S."/>
            <person name="Cheshatsang Y."/>
            <person name="Chuda L."/>
            <person name="Citroen M."/>
            <person name="Collymore A."/>
            <person name="Cooke P."/>
            <person name="Costello M."/>
            <person name="D'Aco K."/>
            <person name="Daza R."/>
            <person name="De Haan G."/>
            <person name="DeGray S."/>
            <person name="DeMaso C."/>
            <person name="Dhargay N."/>
            <person name="Dooley K."/>
            <person name="Dooley E."/>
            <person name="Doricent M."/>
            <person name="Dorje P."/>
            <person name="Dorjee K."/>
            <person name="Dupes A."/>
            <person name="Elong R."/>
            <person name="Falk J."/>
            <person name="Farina A."/>
            <person name="Faro S."/>
            <person name="Ferguson D."/>
            <person name="Fisher S."/>
            <person name="Foley C.D."/>
            <person name="Franke A."/>
            <person name="Friedrich D."/>
            <person name="Gadbois L."/>
            <person name="Gearin G."/>
            <person name="Gearin C.R."/>
            <person name="Giannoukos G."/>
            <person name="Goode T."/>
            <person name="Graham J."/>
            <person name="Grandbois E."/>
            <person name="Grewal S."/>
            <person name="Gyaltsen K."/>
            <person name="Hafez N."/>
            <person name="Hagos B."/>
            <person name="Hall J."/>
            <person name="Henson C."/>
            <person name="Hollinger A."/>
            <person name="Honan T."/>
            <person name="Huard M.D."/>
            <person name="Hughes L."/>
            <person name="Hurhula B."/>
            <person name="Husby M.E."/>
            <person name="Kamat A."/>
            <person name="Kanga B."/>
            <person name="Kashin S."/>
            <person name="Khazanovich D."/>
            <person name="Kisner P."/>
            <person name="Lance K."/>
            <person name="Lara M."/>
            <person name="Lee W."/>
            <person name="Lennon N."/>
            <person name="Letendre F."/>
            <person name="LeVine R."/>
            <person name="Lipovsky A."/>
            <person name="Liu X."/>
            <person name="Liu J."/>
            <person name="Liu S."/>
            <person name="Lokyitsang T."/>
            <person name="Lokyitsang Y."/>
            <person name="Lubonja R."/>
            <person name="Lui A."/>
            <person name="MacDonald P."/>
            <person name="Magnisalis V."/>
            <person name="Maru K."/>
            <person name="Matthews C."/>
            <person name="McCusker W."/>
            <person name="McDonough S."/>
            <person name="Mehta T."/>
            <person name="Meldrim J."/>
            <person name="Meneus L."/>
            <person name="Mihai O."/>
            <person name="Mihalev A."/>
            <person name="Mihova T."/>
            <person name="Mittelman R."/>
            <person name="Mlenga V."/>
            <person name="Montmayeur A."/>
            <person name="Mulrain L."/>
            <person name="Navidi A."/>
            <person name="Naylor J."/>
            <person name="Negash T."/>
            <person name="Nguyen T."/>
            <person name="Nguyen N."/>
            <person name="Nicol R."/>
            <person name="Norbu C."/>
            <person name="Norbu N."/>
            <person name="Novod N."/>
            <person name="O'Neill B."/>
            <person name="Osman S."/>
            <person name="Markiewicz E."/>
            <person name="Oyono O.L."/>
            <person name="Patti C."/>
            <person name="Phunkhang P."/>
            <person name="Pierre F."/>
            <person name="Priest M."/>
            <person name="Raghuraman S."/>
            <person name="Rege F."/>
            <person name="Reyes R."/>
            <person name="Rise C."/>
            <person name="Rogov P."/>
            <person name="Ross K."/>
            <person name="Ryan E."/>
            <person name="Settipalli S."/>
            <person name="Shea T."/>
            <person name="Sherpa N."/>
            <person name="Shi L."/>
            <person name="Shih D."/>
            <person name="Sparrow T."/>
            <person name="Spaulding J."/>
            <person name="Stalker J."/>
            <person name="Stange-Thomann N."/>
            <person name="Stavropoulos S."/>
            <person name="Stone C."/>
            <person name="Strader C."/>
            <person name="Tesfaye S."/>
            <person name="Thomson T."/>
            <person name="Thoulutsang Y."/>
            <person name="Thoulutsang D."/>
            <person name="Topham K."/>
            <person name="Topping I."/>
            <person name="Tsamla T."/>
            <person name="Vassiliev H."/>
            <person name="Vo A."/>
            <person name="Wangchuk T."/>
            <person name="Wangdi T."/>
            <person name="Weiand M."/>
            <person name="Wilkinson J."/>
            <person name="Wilson A."/>
            <person name="Yadav S."/>
            <person name="Young G."/>
            <person name="Yu Q."/>
            <person name="Zembek L."/>
            <person name="Zhong D."/>
            <person name="Zimmer A."/>
            <person name="Zwirko Z."/>
            <person name="Jaffe D.B."/>
            <person name="Alvarez P."/>
            <person name="Brockman W."/>
            <person name="Butler J."/>
            <person name="Chin C."/>
            <person name="Gnerre S."/>
            <person name="Grabherr M."/>
            <person name="Kleber M."/>
            <person name="Mauceli E."/>
            <person name="MacCallum I."/>
        </authorList>
    </citation>
    <scope>NUCLEOTIDE SEQUENCE [LARGE SCALE GENOMIC DNA]</scope>
    <source>
        <strain evidence="3">MSH-3 / Tucson 14011-0111.49</strain>
    </source>
</reference>
<dbReference type="EMBL" id="CH480197">
    <property type="protein sequence ID" value="EDW26679.1"/>
    <property type="molecule type" value="Genomic_DNA"/>
</dbReference>
<protein>
    <submittedName>
        <fullName evidence="2">GL22357</fullName>
    </submittedName>
</protein>
<proteinExistence type="predicted"/>
<organism evidence="3">
    <name type="scientific">Drosophila persimilis</name>
    <name type="common">Fruit fly</name>
    <dbReference type="NCBI Taxonomy" id="7234"/>
    <lineage>
        <taxon>Eukaryota</taxon>
        <taxon>Metazoa</taxon>
        <taxon>Ecdysozoa</taxon>
        <taxon>Arthropoda</taxon>
        <taxon>Hexapoda</taxon>
        <taxon>Insecta</taxon>
        <taxon>Pterygota</taxon>
        <taxon>Neoptera</taxon>
        <taxon>Endopterygota</taxon>
        <taxon>Diptera</taxon>
        <taxon>Brachycera</taxon>
        <taxon>Muscomorpha</taxon>
        <taxon>Ephydroidea</taxon>
        <taxon>Drosophilidae</taxon>
        <taxon>Drosophila</taxon>
        <taxon>Sophophora</taxon>
    </lineage>
</organism>
<evidence type="ECO:0000256" key="1">
    <source>
        <dbReference type="SAM" id="MobiDB-lite"/>
    </source>
</evidence>
<evidence type="ECO:0000313" key="2">
    <source>
        <dbReference type="EMBL" id="EDW26679.1"/>
    </source>
</evidence>
<dbReference type="Proteomes" id="UP000008744">
    <property type="component" value="Unassembled WGS sequence"/>
</dbReference>
<dbReference type="STRING" id="7234.B4HDE9"/>
<name>B4HDE9_DROPE</name>
<accession>B4HDE9</accession>
<evidence type="ECO:0000313" key="3">
    <source>
        <dbReference type="Proteomes" id="UP000008744"/>
    </source>
</evidence>